<feature type="transmembrane region" description="Helical" evidence="6">
    <location>
        <begin position="742"/>
        <end position="760"/>
    </location>
</feature>
<keyword evidence="4 6" id="KW-1133">Transmembrane helix</keyword>
<feature type="domain" description="MacB-like periplasmic core" evidence="8">
    <location>
        <begin position="20"/>
        <end position="233"/>
    </location>
</feature>
<feature type="transmembrane region" description="Helical" evidence="6">
    <location>
        <begin position="772"/>
        <end position="794"/>
    </location>
</feature>
<evidence type="ECO:0000259" key="8">
    <source>
        <dbReference type="Pfam" id="PF12704"/>
    </source>
</evidence>
<evidence type="ECO:0000256" key="6">
    <source>
        <dbReference type="SAM" id="Phobius"/>
    </source>
</evidence>
<comment type="subcellular location">
    <subcellularLocation>
        <location evidence="1">Cell membrane</location>
        <topology evidence="1">Multi-pass membrane protein</topology>
    </subcellularLocation>
</comment>
<accession>A0ABT8KHG1</accession>
<feature type="transmembrane region" description="Helical" evidence="6">
    <location>
        <begin position="348"/>
        <end position="369"/>
    </location>
</feature>
<gene>
    <name evidence="9" type="ORF">QQ008_02255</name>
</gene>
<evidence type="ECO:0000256" key="1">
    <source>
        <dbReference type="ARBA" id="ARBA00004651"/>
    </source>
</evidence>
<evidence type="ECO:0000259" key="7">
    <source>
        <dbReference type="Pfam" id="PF02687"/>
    </source>
</evidence>
<feature type="domain" description="MacB-like periplasmic core" evidence="8">
    <location>
        <begin position="442"/>
        <end position="616"/>
    </location>
</feature>
<keyword evidence="10" id="KW-1185">Reference proteome</keyword>
<evidence type="ECO:0000256" key="2">
    <source>
        <dbReference type="ARBA" id="ARBA00022475"/>
    </source>
</evidence>
<dbReference type="PANTHER" id="PTHR30572">
    <property type="entry name" value="MEMBRANE COMPONENT OF TRANSPORTER-RELATED"/>
    <property type="match status" value="1"/>
</dbReference>
<dbReference type="RefSeq" id="WP_346750182.1">
    <property type="nucleotide sequence ID" value="NZ_JAUJEA010000001.1"/>
</dbReference>
<keyword evidence="2" id="KW-1003">Cell membrane</keyword>
<evidence type="ECO:0000256" key="3">
    <source>
        <dbReference type="ARBA" id="ARBA00022692"/>
    </source>
</evidence>
<evidence type="ECO:0000256" key="4">
    <source>
        <dbReference type="ARBA" id="ARBA00022989"/>
    </source>
</evidence>
<feature type="transmembrane region" description="Helical" evidence="6">
    <location>
        <begin position="434"/>
        <end position="455"/>
    </location>
</feature>
<dbReference type="Pfam" id="PF02687">
    <property type="entry name" value="FtsX"/>
    <property type="match status" value="2"/>
</dbReference>
<dbReference type="EMBL" id="JAUJEA010000001">
    <property type="protein sequence ID" value="MDN5200156.1"/>
    <property type="molecule type" value="Genomic_DNA"/>
</dbReference>
<name>A0ABT8KHG1_9BACT</name>
<keyword evidence="3 6" id="KW-0812">Transmembrane</keyword>
<feature type="transmembrane region" description="Helical" evidence="6">
    <location>
        <begin position="690"/>
        <end position="712"/>
    </location>
</feature>
<protein>
    <submittedName>
        <fullName evidence="9">ABC transporter permease</fullName>
    </submittedName>
</protein>
<dbReference type="InterPro" id="IPR050250">
    <property type="entry name" value="Macrolide_Exporter_MacB"/>
</dbReference>
<reference evidence="9" key="1">
    <citation type="submission" date="2023-06" db="EMBL/GenBank/DDBJ databases">
        <title>Genomic of Parafulvivirga corallium.</title>
        <authorList>
            <person name="Wang G."/>
        </authorList>
    </citation>
    <scope>NUCLEOTIDE SEQUENCE</scope>
    <source>
        <strain evidence="9">BMA10</strain>
    </source>
</reference>
<comment type="caution">
    <text evidence="9">The sequence shown here is derived from an EMBL/GenBank/DDBJ whole genome shotgun (WGS) entry which is preliminary data.</text>
</comment>
<dbReference type="InterPro" id="IPR003838">
    <property type="entry name" value="ABC3_permease_C"/>
</dbReference>
<feature type="transmembrane region" description="Helical" evidence="6">
    <location>
        <begin position="389"/>
        <end position="413"/>
    </location>
</feature>
<keyword evidence="5 6" id="KW-0472">Membrane</keyword>
<feature type="domain" description="ABC3 transporter permease C-terminal" evidence="7">
    <location>
        <begin position="693"/>
        <end position="806"/>
    </location>
</feature>
<dbReference type="PANTHER" id="PTHR30572:SF18">
    <property type="entry name" value="ABC-TYPE MACROLIDE FAMILY EXPORT SYSTEM PERMEASE COMPONENT 2"/>
    <property type="match status" value="1"/>
</dbReference>
<feature type="transmembrane region" description="Helical" evidence="6">
    <location>
        <begin position="291"/>
        <end position="312"/>
    </location>
</feature>
<feature type="transmembrane region" description="Helical" evidence="6">
    <location>
        <begin position="21"/>
        <end position="41"/>
    </location>
</feature>
<evidence type="ECO:0000313" key="9">
    <source>
        <dbReference type="EMBL" id="MDN5200156.1"/>
    </source>
</evidence>
<organism evidence="9 10">
    <name type="scientific">Splendidivirga corallicola</name>
    <dbReference type="NCBI Taxonomy" id="3051826"/>
    <lineage>
        <taxon>Bacteria</taxon>
        <taxon>Pseudomonadati</taxon>
        <taxon>Bacteroidota</taxon>
        <taxon>Cytophagia</taxon>
        <taxon>Cytophagales</taxon>
        <taxon>Splendidivirgaceae</taxon>
        <taxon>Splendidivirga</taxon>
    </lineage>
</organism>
<dbReference type="Proteomes" id="UP001172082">
    <property type="component" value="Unassembled WGS sequence"/>
</dbReference>
<proteinExistence type="predicted"/>
<feature type="domain" description="ABC3 transporter permease C-terminal" evidence="7">
    <location>
        <begin position="298"/>
        <end position="411"/>
    </location>
</feature>
<dbReference type="InterPro" id="IPR025857">
    <property type="entry name" value="MacB_PCD"/>
</dbReference>
<dbReference type="Pfam" id="PF12704">
    <property type="entry name" value="MacB_PCD"/>
    <property type="match status" value="2"/>
</dbReference>
<evidence type="ECO:0000313" key="10">
    <source>
        <dbReference type="Proteomes" id="UP001172082"/>
    </source>
</evidence>
<sequence>MFRNFLKTAIRNLAKHKFYSFINITGLAIGIACCMIIVIFVQHELSYDKHHKKADRIYRVASDIEFGGNHFRLAVAPAPMAEALKNDFPEVEEVVRFRSRGTYLVKRTEENFKENNVIFADASVFDVFTLPMLYGEPSSALVEPNTVVITKSMAKKYFDKEDVVGETLIFDDELECKITGVIEDMPSNGHFHFNFLLSMENLDESKNQIWLSNNFQTYVTLNEGTTPKQLEEKFPLMIEKYVGPQAKNVLDIDFEQFLEAGNSLYYYLQPLTDIHLHSDLTAELEANGSIIYVYIFSSIAFFILVIACINFMNLSTARSANRAKEVGVRKAMGSYKSQLVRQFLTESMVMSVLALLLAIVLVEFALPFFNDIAGRELKSDYFETGTITVTVIFITLFVGLISGAYPAFFLSAFNPANVLKGRLQSGIKSGTLRSVLVVFQFSISIILIIGTVVIFNQLNYIQGKKLGFNKEQVLVVHDAYALGDQLNSFKNEIENHHEILSSTVSGFLPVANTNRSDMSFWPEGAMNEDNSVSMQTWNVDHDYIQTLGMEIVLGRNFSEDILSDSNAVIINETAAKNLGYENPLNHTIQSPNVLEDGNPDPNNKHVYKIIGVVKNFHFESLRDNIGALGFFLKRSRSFISVRFETEDVGTTLKTIEAKWKEIAPGQPFSYSFLDQRFNQIYESENRLGKIFTIFASLAIFIACLGLFGLASFTSEQRTKEIGIRKVLGATVWDVILLLSKEFSKLVLIAFALALPAAYFLKNWLLQDYAFKTNIGIGTFIFVGMFSFLMAWLTMSYQSIKAARINPTESLKYE</sequence>
<dbReference type="PROSITE" id="PS51257">
    <property type="entry name" value="PROKAR_LIPOPROTEIN"/>
    <property type="match status" value="1"/>
</dbReference>
<evidence type="ECO:0000256" key="5">
    <source>
        <dbReference type="ARBA" id="ARBA00023136"/>
    </source>
</evidence>